<dbReference type="InterPro" id="IPR013126">
    <property type="entry name" value="Hsp_70_fam"/>
</dbReference>
<feature type="region of interest" description="Disordered" evidence="3">
    <location>
        <begin position="1"/>
        <end position="22"/>
    </location>
</feature>
<accession>A0ABQ7ZQM2</accession>
<evidence type="ECO:0000256" key="1">
    <source>
        <dbReference type="ARBA" id="ARBA00022741"/>
    </source>
</evidence>
<dbReference type="Gene3D" id="1.20.1270.10">
    <property type="match status" value="1"/>
</dbReference>
<dbReference type="EMBL" id="JAGKQM010000014">
    <property type="protein sequence ID" value="KAH0882556.1"/>
    <property type="molecule type" value="Genomic_DNA"/>
</dbReference>
<name>A0ABQ7ZQM2_BRANA</name>
<dbReference type="Pfam" id="PF00012">
    <property type="entry name" value="HSP70"/>
    <property type="match status" value="1"/>
</dbReference>
<proteinExistence type="predicted"/>
<sequence length="104" mass="12234">MERRDREMVQEAEKYKSEDEEHKKEVKAKNALENYAYNMRNTIRDDKIGEKLPAADKKKIEDWVEEATQGLCGNQLAEADEFEDKMKELESVCNPIIAKIRRTK</sequence>
<dbReference type="InterPro" id="IPR029048">
    <property type="entry name" value="HSP70_C_sf"/>
</dbReference>
<evidence type="ECO:0000256" key="3">
    <source>
        <dbReference type="SAM" id="MobiDB-lite"/>
    </source>
</evidence>
<keyword evidence="5" id="KW-1185">Reference proteome</keyword>
<comment type="caution">
    <text evidence="4">The sequence shown here is derived from an EMBL/GenBank/DDBJ whole genome shotgun (WGS) entry which is preliminary data.</text>
</comment>
<dbReference type="Proteomes" id="UP000824890">
    <property type="component" value="Unassembled WGS sequence"/>
</dbReference>
<reference evidence="4 5" key="1">
    <citation type="submission" date="2021-05" db="EMBL/GenBank/DDBJ databases">
        <title>Genome Assembly of Synthetic Allotetraploid Brassica napus Reveals Homoeologous Exchanges between Subgenomes.</title>
        <authorList>
            <person name="Davis J.T."/>
        </authorList>
    </citation>
    <scope>NUCLEOTIDE SEQUENCE [LARGE SCALE GENOMIC DNA]</scope>
    <source>
        <strain evidence="5">cv. Da-Ae</strain>
        <tissue evidence="4">Seedling</tissue>
    </source>
</reference>
<protein>
    <submittedName>
        <fullName evidence="4">Uncharacterized protein</fullName>
    </submittedName>
</protein>
<keyword evidence="2" id="KW-0067">ATP-binding</keyword>
<organism evidence="4 5">
    <name type="scientific">Brassica napus</name>
    <name type="common">Rape</name>
    <dbReference type="NCBI Taxonomy" id="3708"/>
    <lineage>
        <taxon>Eukaryota</taxon>
        <taxon>Viridiplantae</taxon>
        <taxon>Streptophyta</taxon>
        <taxon>Embryophyta</taxon>
        <taxon>Tracheophyta</taxon>
        <taxon>Spermatophyta</taxon>
        <taxon>Magnoliopsida</taxon>
        <taxon>eudicotyledons</taxon>
        <taxon>Gunneridae</taxon>
        <taxon>Pentapetalae</taxon>
        <taxon>rosids</taxon>
        <taxon>malvids</taxon>
        <taxon>Brassicales</taxon>
        <taxon>Brassicaceae</taxon>
        <taxon>Brassiceae</taxon>
        <taxon>Brassica</taxon>
    </lineage>
</organism>
<dbReference type="SUPFAM" id="SSF100934">
    <property type="entry name" value="Heat shock protein 70kD (HSP70), C-terminal subdomain"/>
    <property type="match status" value="1"/>
</dbReference>
<gene>
    <name evidence="4" type="ORF">HID58_058652</name>
</gene>
<keyword evidence="1" id="KW-0547">Nucleotide-binding</keyword>
<evidence type="ECO:0000256" key="2">
    <source>
        <dbReference type="ARBA" id="ARBA00022840"/>
    </source>
</evidence>
<evidence type="ECO:0000313" key="5">
    <source>
        <dbReference type="Proteomes" id="UP000824890"/>
    </source>
</evidence>
<evidence type="ECO:0000313" key="4">
    <source>
        <dbReference type="EMBL" id="KAH0882556.1"/>
    </source>
</evidence>